<evidence type="ECO:0000256" key="2">
    <source>
        <dbReference type="ARBA" id="ARBA00009773"/>
    </source>
</evidence>
<keyword evidence="3 6" id="KW-0812">Transmembrane</keyword>
<dbReference type="PANTHER" id="PTHR21716:SF68">
    <property type="entry name" value="TRANSPORT PROTEIN YTVI-RELATED"/>
    <property type="match status" value="1"/>
</dbReference>
<evidence type="ECO:0000256" key="4">
    <source>
        <dbReference type="ARBA" id="ARBA00022989"/>
    </source>
</evidence>
<dbReference type="GO" id="GO:0016020">
    <property type="term" value="C:membrane"/>
    <property type="evidence" value="ECO:0007669"/>
    <property type="project" value="UniProtKB-SubCell"/>
</dbReference>
<dbReference type="OrthoDB" id="9774361at2"/>
<dbReference type="PANTHER" id="PTHR21716">
    <property type="entry name" value="TRANSMEMBRANE PROTEIN"/>
    <property type="match status" value="1"/>
</dbReference>
<feature type="transmembrane region" description="Helical" evidence="6">
    <location>
        <begin position="65"/>
        <end position="92"/>
    </location>
</feature>
<evidence type="ECO:0000313" key="7">
    <source>
        <dbReference type="EMBL" id="SJZ49639.1"/>
    </source>
</evidence>
<evidence type="ECO:0000313" key="8">
    <source>
        <dbReference type="Proteomes" id="UP000190657"/>
    </source>
</evidence>
<dbReference type="Proteomes" id="UP000190657">
    <property type="component" value="Unassembled WGS sequence"/>
</dbReference>
<reference evidence="7 8" key="1">
    <citation type="submission" date="2017-02" db="EMBL/GenBank/DDBJ databases">
        <authorList>
            <person name="Peterson S.W."/>
        </authorList>
    </citation>
    <scope>NUCLEOTIDE SEQUENCE [LARGE SCALE GENOMIC DNA]</scope>
    <source>
        <strain evidence="7 8">ATCC 51222</strain>
    </source>
</reference>
<comment type="similarity">
    <text evidence="2">Belongs to the autoinducer-2 exporter (AI-2E) (TC 2.A.86) family.</text>
</comment>
<protein>
    <submittedName>
        <fullName evidence="7">Sporulation integral membrane protein YtvI</fullName>
    </submittedName>
</protein>
<proteinExistence type="inferred from homology"/>
<dbReference type="STRING" id="290054.SAMN02745114_00757"/>
<comment type="subcellular location">
    <subcellularLocation>
        <location evidence="1">Membrane</location>
        <topology evidence="1">Multi-pass membrane protein</topology>
    </subcellularLocation>
</comment>
<feature type="transmembrane region" description="Helical" evidence="6">
    <location>
        <begin position="349"/>
        <end position="371"/>
    </location>
</feature>
<dbReference type="RefSeq" id="WP_078768244.1">
    <property type="nucleotide sequence ID" value="NZ_FUWW01000006.1"/>
</dbReference>
<dbReference type="Pfam" id="PF01594">
    <property type="entry name" value="AI-2E_transport"/>
    <property type="match status" value="1"/>
</dbReference>
<evidence type="ECO:0000256" key="5">
    <source>
        <dbReference type="ARBA" id="ARBA00023136"/>
    </source>
</evidence>
<keyword evidence="4 6" id="KW-1133">Transmembrane helix</keyword>
<dbReference type="InterPro" id="IPR002549">
    <property type="entry name" value="AI-2E-like"/>
</dbReference>
<feature type="transmembrane region" description="Helical" evidence="6">
    <location>
        <begin position="12"/>
        <end position="29"/>
    </location>
</feature>
<feature type="transmembrane region" description="Helical" evidence="6">
    <location>
        <begin position="274"/>
        <end position="300"/>
    </location>
</feature>
<feature type="transmembrane region" description="Helical" evidence="6">
    <location>
        <begin position="186"/>
        <end position="204"/>
    </location>
</feature>
<evidence type="ECO:0000256" key="1">
    <source>
        <dbReference type="ARBA" id="ARBA00004141"/>
    </source>
</evidence>
<dbReference type="EMBL" id="FUWW01000006">
    <property type="protein sequence ID" value="SJZ49639.1"/>
    <property type="molecule type" value="Genomic_DNA"/>
</dbReference>
<keyword evidence="5 6" id="KW-0472">Membrane</keyword>
<organism evidence="7 8">
    <name type="scientific">Eubacterium coprostanoligenes</name>
    <dbReference type="NCBI Taxonomy" id="290054"/>
    <lineage>
        <taxon>Bacteria</taxon>
        <taxon>Bacillati</taxon>
        <taxon>Bacillota</taxon>
        <taxon>Clostridia</taxon>
        <taxon>Eubacteriales</taxon>
        <taxon>Eubacteriaceae</taxon>
        <taxon>Eubacterium</taxon>
    </lineage>
</organism>
<gene>
    <name evidence="7" type="ORF">SAMN02745114_00757</name>
</gene>
<dbReference type="GO" id="GO:0055085">
    <property type="term" value="P:transmembrane transport"/>
    <property type="evidence" value="ECO:0007669"/>
    <property type="project" value="TreeGrafter"/>
</dbReference>
<sequence length="404" mass="45371">MNSHVEQRRAFLIDFAFVAVILALIYVFFKFLFWITAPFLLSFFFAVILQKPLRYLDKKTNKKAHTFWSIFLVVVSIAVIIVPLSFIFAAIFGKISDFINYLVKQLSDISSFLSTVENWMLNTLQFLPKTVYSSVSTTIIQWFDKLQPDAAAGAASSAGLLSNLDLSHLTNKLTSGVSNVYSVVKGVPSILIGVVIGVVAWILFTKDYDYIVRFIQRQLPDDKKNVLVEFKQVFSKTIFTMFKAYGIIMCITFSELFLGFSILSLMGIMKNSYFAVIALVIAVFDILPVAGSGGILIPWALFSLIYGNYKQAVGLIVLYVIITVIRQYIEPKIVGSSLGVHPIVTLMGLYFGLKLFGFIGMFLVPLTVMTLKAFNDAGRINIWKTSPEKEAEPPKKEKEIKIKK</sequence>
<dbReference type="InterPro" id="IPR014227">
    <property type="entry name" value="YtvI-like"/>
</dbReference>
<evidence type="ECO:0000256" key="3">
    <source>
        <dbReference type="ARBA" id="ARBA00022692"/>
    </source>
</evidence>
<evidence type="ECO:0000256" key="6">
    <source>
        <dbReference type="SAM" id="Phobius"/>
    </source>
</evidence>
<name>A0A1T4L4J4_9FIRM</name>
<accession>A0A1T4L4J4</accession>
<dbReference type="NCBIfam" id="TIGR02872">
    <property type="entry name" value="spore_ytvI"/>
    <property type="match status" value="1"/>
</dbReference>
<feature type="transmembrane region" description="Helical" evidence="6">
    <location>
        <begin position="312"/>
        <end position="329"/>
    </location>
</feature>
<feature type="transmembrane region" description="Helical" evidence="6">
    <location>
        <begin position="244"/>
        <end position="268"/>
    </location>
</feature>
<keyword evidence="8" id="KW-1185">Reference proteome</keyword>
<dbReference type="AlphaFoldDB" id="A0A1T4L4J4"/>